<sequence length="462" mass="52130">MIVFPENTDYSSPNRWSNESPSTKLYNKNPQIGGDYIQELHHRTNLVQRTPFEHGAGGFFTMEKEAPLESVHGDSPVCVKDVKRFEHEPLHYEDPCEDAGGVAIDLCLPEDDLDISRHSATDDLLLGIGLELESQDEQAQDPKLQEEPQHHSRLSKQPLAPILERRVTFAAKHVVLRLDDHDGVDDLTCGIDQRYVHQVFDAVQVWFIPHHTDYSPEEKRNIWHSAEEMSSMKEDAIRAKLTSQRSSRNNTDSKKMPTSEKCSLFSPVVGKQRSLPSIDYGFGSKLKQQETPSEDNLSSSRRCRYEEMMDAVLLEQYEQKLMCFRVYGRVEGSGILDPDRLAMVYSITGDTQKAHERAVAKAERHLRDLLDERCDDESSVSTTSTTSSSSTMENDSLASKPLKTTGSGANLKRTPSFSDKMALETSYCLDKSVSSLFEFLLTPFLEIRSGDLFLGIGEEMSI</sequence>
<dbReference type="AlphaFoldDB" id="A0A448ZAD6"/>
<feature type="region of interest" description="Disordered" evidence="1">
    <location>
        <begin position="1"/>
        <end position="23"/>
    </location>
</feature>
<dbReference type="OrthoDB" id="10653375at2759"/>
<feature type="compositionally biased region" description="Polar residues" evidence="1">
    <location>
        <begin position="8"/>
        <end position="23"/>
    </location>
</feature>
<dbReference type="EMBL" id="CAACVS010000195">
    <property type="protein sequence ID" value="VEU38958.1"/>
    <property type="molecule type" value="Genomic_DNA"/>
</dbReference>
<dbReference type="Proteomes" id="UP000291116">
    <property type="component" value="Unassembled WGS sequence"/>
</dbReference>
<name>A0A448ZAD6_9STRA</name>
<proteinExistence type="predicted"/>
<reference evidence="2 3" key="1">
    <citation type="submission" date="2019-01" db="EMBL/GenBank/DDBJ databases">
        <authorList>
            <person name="Ferrante I. M."/>
        </authorList>
    </citation>
    <scope>NUCLEOTIDE SEQUENCE [LARGE SCALE GENOMIC DNA]</scope>
    <source>
        <strain evidence="2 3">B856</strain>
    </source>
</reference>
<evidence type="ECO:0000313" key="3">
    <source>
        <dbReference type="Proteomes" id="UP000291116"/>
    </source>
</evidence>
<feature type="region of interest" description="Disordered" evidence="1">
    <location>
        <begin position="234"/>
        <end position="260"/>
    </location>
</feature>
<evidence type="ECO:0000256" key="1">
    <source>
        <dbReference type="SAM" id="MobiDB-lite"/>
    </source>
</evidence>
<accession>A0A448ZAD6</accession>
<keyword evidence="3" id="KW-1185">Reference proteome</keyword>
<feature type="region of interest" description="Disordered" evidence="1">
    <location>
        <begin position="135"/>
        <end position="157"/>
    </location>
</feature>
<feature type="region of interest" description="Disordered" evidence="1">
    <location>
        <begin position="373"/>
        <end position="411"/>
    </location>
</feature>
<feature type="compositionally biased region" description="Polar residues" evidence="1">
    <location>
        <begin position="241"/>
        <end position="250"/>
    </location>
</feature>
<organism evidence="2 3">
    <name type="scientific">Pseudo-nitzschia multistriata</name>
    <dbReference type="NCBI Taxonomy" id="183589"/>
    <lineage>
        <taxon>Eukaryota</taxon>
        <taxon>Sar</taxon>
        <taxon>Stramenopiles</taxon>
        <taxon>Ochrophyta</taxon>
        <taxon>Bacillariophyta</taxon>
        <taxon>Bacillariophyceae</taxon>
        <taxon>Bacillariophycidae</taxon>
        <taxon>Bacillariales</taxon>
        <taxon>Bacillariaceae</taxon>
        <taxon>Pseudo-nitzschia</taxon>
    </lineage>
</organism>
<feature type="compositionally biased region" description="Polar residues" evidence="1">
    <location>
        <begin position="392"/>
        <end position="411"/>
    </location>
</feature>
<evidence type="ECO:0000313" key="2">
    <source>
        <dbReference type="EMBL" id="VEU38958.1"/>
    </source>
</evidence>
<gene>
    <name evidence="2" type="ORF">PSNMU_V1.4_AUG-EV-PASAV3_0057930</name>
</gene>
<feature type="compositionally biased region" description="Low complexity" evidence="1">
    <location>
        <begin position="379"/>
        <end position="391"/>
    </location>
</feature>
<protein>
    <submittedName>
        <fullName evidence="2">Uncharacterized protein</fullName>
    </submittedName>
</protein>